<evidence type="ECO:0000313" key="4">
    <source>
        <dbReference type="RefSeq" id="XP_026727425.1"/>
    </source>
</evidence>
<keyword evidence="3" id="KW-1185">Reference proteome</keyword>
<dbReference type="InParanoid" id="A0A7E5VGK2"/>
<feature type="compositionally biased region" description="Basic and acidic residues" evidence="1">
    <location>
        <begin position="87"/>
        <end position="100"/>
    </location>
</feature>
<keyword evidence="2" id="KW-0812">Transmembrane</keyword>
<dbReference type="Proteomes" id="UP000322000">
    <property type="component" value="Chromosome 4"/>
</dbReference>
<sequence>MSSRRYAVSFYLAIIAIIFYRNTNHWLRLWTNVNGSAYFPSFLDIPGRSNDLEFVISPHFHTTVLGEETLPYPTICPIYFASTDGSGDGKEPEPIKREEEPPQEAQQPESRIPTFDEFERFKDSSRPPDSHYTSDLSGPRRAGTNSIRNNFYIATFGVCLVFIVY</sequence>
<keyword evidence="2" id="KW-1133">Transmembrane helix</keyword>
<accession>A0A7E5VGK2</accession>
<dbReference type="GeneID" id="113493584"/>
<dbReference type="RefSeq" id="XP_026727425.1">
    <property type="nucleotide sequence ID" value="XM_026871624.1"/>
</dbReference>
<name>A0A7E5VGK2_TRINI</name>
<organism evidence="3 4">
    <name type="scientific">Trichoplusia ni</name>
    <name type="common">Cabbage looper</name>
    <dbReference type="NCBI Taxonomy" id="7111"/>
    <lineage>
        <taxon>Eukaryota</taxon>
        <taxon>Metazoa</taxon>
        <taxon>Ecdysozoa</taxon>
        <taxon>Arthropoda</taxon>
        <taxon>Hexapoda</taxon>
        <taxon>Insecta</taxon>
        <taxon>Pterygota</taxon>
        <taxon>Neoptera</taxon>
        <taxon>Endopterygota</taxon>
        <taxon>Lepidoptera</taxon>
        <taxon>Glossata</taxon>
        <taxon>Ditrysia</taxon>
        <taxon>Noctuoidea</taxon>
        <taxon>Noctuidae</taxon>
        <taxon>Plusiinae</taxon>
        <taxon>Trichoplusia</taxon>
    </lineage>
</organism>
<feature type="compositionally biased region" description="Basic and acidic residues" evidence="1">
    <location>
        <begin position="117"/>
        <end position="129"/>
    </location>
</feature>
<evidence type="ECO:0000256" key="2">
    <source>
        <dbReference type="SAM" id="Phobius"/>
    </source>
</evidence>
<dbReference type="KEGG" id="tnl:113493584"/>
<dbReference type="AlphaFoldDB" id="A0A7E5VGK2"/>
<evidence type="ECO:0000313" key="3">
    <source>
        <dbReference type="Proteomes" id="UP000322000"/>
    </source>
</evidence>
<feature type="region of interest" description="Disordered" evidence="1">
    <location>
        <begin position="81"/>
        <end position="140"/>
    </location>
</feature>
<proteinExistence type="predicted"/>
<feature type="transmembrane region" description="Helical" evidence="2">
    <location>
        <begin position="6"/>
        <end position="23"/>
    </location>
</feature>
<reference evidence="4" key="1">
    <citation type="submission" date="2025-08" db="UniProtKB">
        <authorList>
            <consortium name="RefSeq"/>
        </authorList>
    </citation>
    <scope>IDENTIFICATION</scope>
</reference>
<protein>
    <submittedName>
        <fullName evidence="4">Uncharacterized protein LOC113493584</fullName>
    </submittedName>
</protein>
<gene>
    <name evidence="4" type="primary">LOC113493584</name>
</gene>
<evidence type="ECO:0000256" key="1">
    <source>
        <dbReference type="SAM" id="MobiDB-lite"/>
    </source>
</evidence>
<dbReference type="OrthoDB" id="7469748at2759"/>
<keyword evidence="2" id="KW-0472">Membrane</keyword>